<keyword evidence="8 12" id="KW-0648">Protein biosynthesis</keyword>
<dbReference type="PANTHER" id="PTHR43697">
    <property type="entry name" value="SERYL-TRNA SYNTHETASE"/>
    <property type="match status" value="1"/>
</dbReference>
<dbReference type="eggNOG" id="COG0172">
    <property type="taxonomic scope" value="Bacteria"/>
</dbReference>
<comment type="function">
    <text evidence="12">Catalyzes the attachment of serine to tRNA(Ser). Is also able to aminoacylate tRNA(Sec) with serine, to form the misacylated tRNA L-seryl-tRNA(Sec), which will be further converted into selenocysteinyl-tRNA(Sec).</text>
</comment>
<comment type="similarity">
    <text evidence="3 12">Belongs to the class-II aminoacyl-tRNA synthetase family. Type-1 seryl-tRNA synthetase subfamily.</text>
</comment>
<evidence type="ECO:0000256" key="6">
    <source>
        <dbReference type="ARBA" id="ARBA00022741"/>
    </source>
</evidence>
<dbReference type="InterPro" id="IPR002317">
    <property type="entry name" value="Ser-tRNA-ligase_type_1"/>
</dbReference>
<feature type="coiled-coil region" evidence="15">
    <location>
        <begin position="49"/>
        <end position="85"/>
    </location>
</feature>
<evidence type="ECO:0000313" key="19">
    <source>
        <dbReference type="Proteomes" id="UP000024942"/>
    </source>
</evidence>
<dbReference type="STRING" id="1280953.HOC_07439"/>
<evidence type="ECO:0000256" key="3">
    <source>
        <dbReference type="ARBA" id="ARBA00010728"/>
    </source>
</evidence>
<dbReference type="SUPFAM" id="SSF55681">
    <property type="entry name" value="Class II aaRS and biotin synthetases"/>
    <property type="match status" value="1"/>
</dbReference>
<sequence length="475" mass="52693">MFDIRAIRDNPDAFRAAWNRRKPGLGDSVDEILRHDSALRKAVTDKQDAEKVRNENSKLIGRAKAEKNEDEAARLMALVAEAKSTIETAGEQEAAAKALLDDLLMGLPNLPLAEVPLGSDEEGNEEQHRWGEPKRINNPKDHADLGEALKSDLGFSQMDFDSAVKMSGARFVALRGKLARMERALAAFMLDLQTEEHGYEEVSPPLLVRDEALFGTGQLPKFKEDLFNASSVVDIDTWKRGAEIKLKVGNLNDVASVSEVLSDITEQLNNRDVRWLIPTAEVPLTNLVREQILDASRLPLRFTAHTPCFRSEAGSAGRDTKGMIRLHQFNKVELVSIVENEEAGLAELERMTGCAEEVLKRLNLPFRRMLLCTGDMGAGARKTYDLEVWIPSQNTYREISSCSYCGDFQARRMDARFRKEAGAKPEFVHTLNGSGLAVGRTLVAVIENYQNEDGSITVPDVLRPYMGGLEVIAAS</sequence>
<dbReference type="InterPro" id="IPR033729">
    <property type="entry name" value="SerRS_core"/>
</dbReference>
<dbReference type="InterPro" id="IPR002314">
    <property type="entry name" value="aa-tRNA-synt_IIb"/>
</dbReference>
<dbReference type="Gene3D" id="3.30.930.10">
    <property type="entry name" value="Bira Bifunctional Protein, Domain 2"/>
    <property type="match status" value="1"/>
</dbReference>
<feature type="domain" description="Aminoacyl-transfer RNA synthetases class-II family profile" evidence="17">
    <location>
        <begin position="180"/>
        <end position="459"/>
    </location>
</feature>
<keyword evidence="5 12" id="KW-0436">Ligase</keyword>
<dbReference type="HAMAP" id="MF_00176">
    <property type="entry name" value="Ser_tRNA_synth_type1"/>
    <property type="match status" value="1"/>
</dbReference>
<evidence type="ECO:0000256" key="10">
    <source>
        <dbReference type="ARBA" id="ARBA00047929"/>
    </source>
</evidence>
<keyword evidence="9 12" id="KW-0030">Aminoacyl-tRNA synthetase</keyword>
<dbReference type="PRINTS" id="PR00981">
    <property type="entry name" value="TRNASYNTHSER"/>
</dbReference>
<gene>
    <name evidence="12" type="primary">serS</name>
    <name evidence="18" type="ORF">HOC_07439</name>
</gene>
<comment type="pathway">
    <text evidence="2 12">Aminoacyl-tRNA biosynthesis; selenocysteinyl-tRNA(Sec) biosynthesis; L-seryl-tRNA(Sec) from L-serine and tRNA(Sec): step 1/1.</text>
</comment>
<dbReference type="PANTHER" id="PTHR43697:SF1">
    <property type="entry name" value="SERINE--TRNA LIGASE"/>
    <property type="match status" value="1"/>
</dbReference>
<comment type="catalytic activity">
    <reaction evidence="10 12">
        <text>tRNA(Sec) + L-serine + ATP = L-seryl-tRNA(Sec) + AMP + diphosphate + H(+)</text>
        <dbReference type="Rhea" id="RHEA:42580"/>
        <dbReference type="Rhea" id="RHEA-COMP:9742"/>
        <dbReference type="Rhea" id="RHEA-COMP:10128"/>
        <dbReference type="ChEBI" id="CHEBI:15378"/>
        <dbReference type="ChEBI" id="CHEBI:30616"/>
        <dbReference type="ChEBI" id="CHEBI:33019"/>
        <dbReference type="ChEBI" id="CHEBI:33384"/>
        <dbReference type="ChEBI" id="CHEBI:78442"/>
        <dbReference type="ChEBI" id="CHEBI:78533"/>
        <dbReference type="ChEBI" id="CHEBI:456215"/>
        <dbReference type="EC" id="6.1.1.11"/>
    </reaction>
</comment>
<dbReference type="SUPFAM" id="SSF46589">
    <property type="entry name" value="tRNA-binding arm"/>
    <property type="match status" value="1"/>
</dbReference>
<dbReference type="Pfam" id="PF02403">
    <property type="entry name" value="Seryl_tRNA_N"/>
    <property type="match status" value="1"/>
</dbReference>
<protein>
    <recommendedName>
        <fullName evidence="12">Serine--tRNA ligase</fullName>
        <ecNumber evidence="12">6.1.1.11</ecNumber>
    </recommendedName>
    <alternativeName>
        <fullName evidence="12">Seryl-tRNA synthetase</fullName>
        <shortName evidence="12">SerRS</shortName>
    </alternativeName>
    <alternativeName>
        <fullName evidence="12">Seryl-tRNA(Ser/Sec) synthetase</fullName>
    </alternativeName>
</protein>
<feature type="region of interest" description="Disordered" evidence="16">
    <location>
        <begin position="119"/>
        <end position="140"/>
    </location>
</feature>
<comment type="subcellular location">
    <subcellularLocation>
        <location evidence="1 12">Cytoplasm</location>
    </subcellularLocation>
</comment>
<feature type="binding site" evidence="12">
    <location>
        <position position="434"/>
    </location>
    <ligand>
        <name>L-serine</name>
        <dbReference type="ChEBI" id="CHEBI:33384"/>
    </ligand>
</feature>
<evidence type="ECO:0000256" key="1">
    <source>
        <dbReference type="ARBA" id="ARBA00004496"/>
    </source>
</evidence>
<dbReference type="GO" id="GO:0005524">
    <property type="term" value="F:ATP binding"/>
    <property type="evidence" value="ECO:0007669"/>
    <property type="project" value="UniProtKB-UniRule"/>
</dbReference>
<feature type="binding site" evidence="13">
    <location>
        <position position="279"/>
    </location>
    <ligand>
        <name>L-serine</name>
        <dbReference type="ChEBI" id="CHEBI:33384"/>
    </ligand>
</feature>
<feature type="binding site" evidence="12 14">
    <location>
        <begin position="310"/>
        <end position="312"/>
    </location>
    <ligand>
        <name>ATP</name>
        <dbReference type="ChEBI" id="CHEBI:30616"/>
    </ligand>
</feature>
<keyword evidence="7 12" id="KW-0067">ATP-binding</keyword>
<dbReference type="GO" id="GO:0004828">
    <property type="term" value="F:serine-tRNA ligase activity"/>
    <property type="evidence" value="ECO:0007669"/>
    <property type="project" value="UniProtKB-UniRule"/>
</dbReference>
<keyword evidence="19" id="KW-1185">Reference proteome</keyword>
<dbReference type="GO" id="GO:0016260">
    <property type="term" value="P:selenocysteine biosynthetic process"/>
    <property type="evidence" value="ECO:0007669"/>
    <property type="project" value="UniProtKB-UniRule"/>
</dbReference>
<feature type="compositionally biased region" description="Basic and acidic residues" evidence="16">
    <location>
        <begin position="125"/>
        <end position="140"/>
    </location>
</feature>
<dbReference type="OrthoDB" id="9804647at2"/>
<evidence type="ECO:0000256" key="4">
    <source>
        <dbReference type="ARBA" id="ARBA00022490"/>
    </source>
</evidence>
<dbReference type="AlphaFoldDB" id="A0A059G854"/>
<dbReference type="Pfam" id="PF00587">
    <property type="entry name" value="tRNA-synt_2b"/>
    <property type="match status" value="1"/>
</dbReference>
<evidence type="ECO:0000259" key="17">
    <source>
        <dbReference type="PROSITE" id="PS50862"/>
    </source>
</evidence>
<feature type="binding site" evidence="13">
    <location>
        <position position="432"/>
    </location>
    <ligand>
        <name>L-serine</name>
        <dbReference type="ChEBI" id="CHEBI:33384"/>
    </ligand>
</feature>
<comment type="caution">
    <text evidence="12">Lacks conserved residue(s) required for the propagation of feature annotation.</text>
</comment>
<comment type="domain">
    <text evidence="12">Consists of two distinct domains, a catalytic core and a N-terminal extension that is involved in tRNA binding.</text>
</comment>
<dbReference type="Gene3D" id="1.10.287.40">
    <property type="entry name" value="Serine-tRNA synthetase, tRNA binding domain"/>
    <property type="match status" value="1"/>
</dbReference>
<evidence type="ECO:0000256" key="15">
    <source>
        <dbReference type="SAM" id="Coils"/>
    </source>
</evidence>
<dbReference type="InterPro" id="IPR010978">
    <property type="entry name" value="tRNA-bd_arm"/>
</dbReference>
<comment type="catalytic activity">
    <reaction evidence="11 12">
        <text>tRNA(Ser) + L-serine + ATP = L-seryl-tRNA(Ser) + AMP + diphosphate + H(+)</text>
        <dbReference type="Rhea" id="RHEA:12292"/>
        <dbReference type="Rhea" id="RHEA-COMP:9669"/>
        <dbReference type="Rhea" id="RHEA-COMP:9703"/>
        <dbReference type="ChEBI" id="CHEBI:15378"/>
        <dbReference type="ChEBI" id="CHEBI:30616"/>
        <dbReference type="ChEBI" id="CHEBI:33019"/>
        <dbReference type="ChEBI" id="CHEBI:33384"/>
        <dbReference type="ChEBI" id="CHEBI:78442"/>
        <dbReference type="ChEBI" id="CHEBI:78533"/>
        <dbReference type="ChEBI" id="CHEBI:456215"/>
        <dbReference type="EC" id="6.1.1.11"/>
    </reaction>
</comment>
<dbReference type="UniPathway" id="UPA00906">
    <property type="reaction ID" value="UER00895"/>
</dbReference>
<comment type="subunit">
    <text evidence="12">Homodimer. The tRNA molecule binds across the dimer.</text>
</comment>
<dbReference type="GO" id="GO:0006434">
    <property type="term" value="P:seryl-tRNA aminoacylation"/>
    <property type="evidence" value="ECO:0007669"/>
    <property type="project" value="UniProtKB-UniRule"/>
</dbReference>
<feature type="binding site" evidence="13">
    <location>
        <position position="310"/>
    </location>
    <ligand>
        <name>L-serine</name>
        <dbReference type="ChEBI" id="CHEBI:33384"/>
    </ligand>
</feature>
<dbReference type="GO" id="GO:0005737">
    <property type="term" value="C:cytoplasm"/>
    <property type="evidence" value="ECO:0007669"/>
    <property type="project" value="UniProtKB-SubCell"/>
</dbReference>
<dbReference type="Proteomes" id="UP000024942">
    <property type="component" value="Unassembled WGS sequence"/>
</dbReference>
<comment type="caution">
    <text evidence="18">The sequence shown here is derived from an EMBL/GenBank/DDBJ whole genome shotgun (WGS) entry which is preliminary data.</text>
</comment>
<dbReference type="NCBIfam" id="TIGR00414">
    <property type="entry name" value="serS"/>
    <property type="match status" value="1"/>
</dbReference>
<dbReference type="PROSITE" id="PS50862">
    <property type="entry name" value="AA_TRNA_LIGASE_II"/>
    <property type="match status" value="1"/>
</dbReference>
<evidence type="ECO:0000256" key="13">
    <source>
        <dbReference type="PIRSR" id="PIRSR001529-1"/>
    </source>
</evidence>
<evidence type="ECO:0000256" key="9">
    <source>
        <dbReference type="ARBA" id="ARBA00023146"/>
    </source>
</evidence>
<evidence type="ECO:0000256" key="12">
    <source>
        <dbReference type="HAMAP-Rule" id="MF_00176"/>
    </source>
</evidence>
<keyword evidence="15" id="KW-0175">Coiled coil</keyword>
<dbReference type="InterPro" id="IPR006195">
    <property type="entry name" value="aa-tRNA-synth_II"/>
</dbReference>
<feature type="binding site" evidence="12 13">
    <location>
        <position position="333"/>
    </location>
    <ligand>
        <name>L-serine</name>
        <dbReference type="ChEBI" id="CHEBI:33384"/>
    </ligand>
</feature>
<dbReference type="CDD" id="cd00770">
    <property type="entry name" value="SerRS_core"/>
    <property type="match status" value="1"/>
</dbReference>
<keyword evidence="6 12" id="KW-0547">Nucleotide-binding</keyword>
<dbReference type="PATRIC" id="fig|1280953.3.peg.1508"/>
<organism evidence="18 19">
    <name type="scientific">Hyphomonas oceanitis SCH89</name>
    <dbReference type="NCBI Taxonomy" id="1280953"/>
    <lineage>
        <taxon>Bacteria</taxon>
        <taxon>Pseudomonadati</taxon>
        <taxon>Pseudomonadota</taxon>
        <taxon>Alphaproteobacteria</taxon>
        <taxon>Hyphomonadales</taxon>
        <taxon>Hyphomonadaceae</taxon>
        <taxon>Hyphomonas</taxon>
    </lineage>
</organism>
<evidence type="ECO:0000256" key="7">
    <source>
        <dbReference type="ARBA" id="ARBA00022840"/>
    </source>
</evidence>
<feature type="binding site" evidence="12 14">
    <location>
        <begin position="398"/>
        <end position="401"/>
    </location>
    <ligand>
        <name>ATP</name>
        <dbReference type="ChEBI" id="CHEBI:30616"/>
    </ligand>
</feature>
<evidence type="ECO:0000256" key="14">
    <source>
        <dbReference type="PIRSR" id="PIRSR001529-2"/>
    </source>
</evidence>
<keyword evidence="4 12" id="KW-0963">Cytoplasm</keyword>
<dbReference type="RefSeq" id="WP_035537173.1">
    <property type="nucleotide sequence ID" value="NZ_ARYL01000009.1"/>
</dbReference>
<dbReference type="EMBL" id="ARYL01000009">
    <property type="protein sequence ID" value="KDA02991.1"/>
    <property type="molecule type" value="Genomic_DNA"/>
</dbReference>
<evidence type="ECO:0000256" key="5">
    <source>
        <dbReference type="ARBA" id="ARBA00022598"/>
    </source>
</evidence>
<feature type="binding site" evidence="12">
    <location>
        <begin position="279"/>
        <end position="281"/>
    </location>
    <ligand>
        <name>L-serine</name>
        <dbReference type="ChEBI" id="CHEBI:33384"/>
    </ligand>
</feature>
<evidence type="ECO:0000256" key="8">
    <source>
        <dbReference type="ARBA" id="ARBA00022917"/>
    </source>
</evidence>
<accession>A0A059G854</accession>
<dbReference type="InterPro" id="IPR045864">
    <property type="entry name" value="aa-tRNA-synth_II/BPL/LPL"/>
</dbReference>
<dbReference type="InterPro" id="IPR015866">
    <property type="entry name" value="Ser-tRNA-synth_1_N"/>
</dbReference>
<evidence type="ECO:0000256" key="11">
    <source>
        <dbReference type="ARBA" id="ARBA00048823"/>
    </source>
</evidence>
<dbReference type="EC" id="6.1.1.11" evidence="12"/>
<evidence type="ECO:0000256" key="2">
    <source>
        <dbReference type="ARBA" id="ARBA00005045"/>
    </source>
</evidence>
<evidence type="ECO:0000256" key="16">
    <source>
        <dbReference type="SAM" id="MobiDB-lite"/>
    </source>
</evidence>
<dbReference type="InterPro" id="IPR042103">
    <property type="entry name" value="SerRS_1_N_sf"/>
</dbReference>
<proteinExistence type="inferred from homology"/>
<dbReference type="PIRSF" id="PIRSF001529">
    <property type="entry name" value="Ser-tRNA-synth_IIa"/>
    <property type="match status" value="1"/>
</dbReference>
<name>A0A059G854_9PROT</name>
<evidence type="ECO:0000313" key="18">
    <source>
        <dbReference type="EMBL" id="KDA02991.1"/>
    </source>
</evidence>
<reference evidence="18 19" key="1">
    <citation type="journal article" date="2014" name="Antonie Van Leeuwenhoek">
        <title>Hyphomonas beringensis sp. nov. and Hyphomonas chukchiensis sp. nov., isolated from surface seawater of the Bering Sea and Chukchi Sea.</title>
        <authorList>
            <person name="Li C."/>
            <person name="Lai Q."/>
            <person name="Li G."/>
            <person name="Dong C."/>
            <person name="Wang J."/>
            <person name="Liao Y."/>
            <person name="Shao Z."/>
        </authorList>
    </citation>
    <scope>NUCLEOTIDE SEQUENCE [LARGE SCALE GENOMIC DNA]</scope>
    <source>
        <strain evidence="18 19">SCH89</strain>
    </source>
</reference>